<protein>
    <submittedName>
        <fullName evidence="2">Glycerophosphodiester phosphodiesterase</fullName>
    </submittedName>
</protein>
<organism evidence="2 3">
    <name type="scientific">Allomesorhizobium camelthorni</name>
    <dbReference type="NCBI Taxonomy" id="475069"/>
    <lineage>
        <taxon>Bacteria</taxon>
        <taxon>Pseudomonadati</taxon>
        <taxon>Pseudomonadota</taxon>
        <taxon>Alphaproteobacteria</taxon>
        <taxon>Hyphomicrobiales</taxon>
        <taxon>Phyllobacteriaceae</taxon>
        <taxon>Allomesorhizobium</taxon>
    </lineage>
</organism>
<dbReference type="SUPFAM" id="SSF51695">
    <property type="entry name" value="PLC-like phosphodiesterases"/>
    <property type="match status" value="1"/>
</dbReference>
<accession>A0A6G4WGC5</accession>
<dbReference type="Gene3D" id="3.20.20.190">
    <property type="entry name" value="Phosphatidylinositol (PI) phosphodiesterase"/>
    <property type="match status" value="1"/>
</dbReference>
<dbReference type="PROSITE" id="PS51704">
    <property type="entry name" value="GP_PDE"/>
    <property type="match status" value="1"/>
</dbReference>
<dbReference type="EMBL" id="JAAKZF010000031">
    <property type="protein sequence ID" value="NGO53408.1"/>
    <property type="molecule type" value="Genomic_DNA"/>
</dbReference>
<feature type="domain" description="GP-PDE" evidence="1">
    <location>
        <begin position="9"/>
        <end position="242"/>
    </location>
</feature>
<evidence type="ECO:0000313" key="2">
    <source>
        <dbReference type="EMBL" id="NGO53408.1"/>
    </source>
</evidence>
<evidence type="ECO:0000259" key="1">
    <source>
        <dbReference type="PROSITE" id="PS51704"/>
    </source>
</evidence>
<keyword evidence="3" id="KW-1185">Reference proteome</keyword>
<dbReference type="InterPro" id="IPR030395">
    <property type="entry name" value="GP_PDE_dom"/>
</dbReference>
<dbReference type="PANTHER" id="PTHR46211:SF1">
    <property type="entry name" value="GLYCEROPHOSPHODIESTER PHOSPHODIESTERASE, CYTOPLASMIC"/>
    <property type="match status" value="1"/>
</dbReference>
<gene>
    <name evidence="2" type="ORF">G6N73_19960</name>
</gene>
<name>A0A6G4WGC5_9HYPH</name>
<evidence type="ECO:0000313" key="3">
    <source>
        <dbReference type="Proteomes" id="UP001642900"/>
    </source>
</evidence>
<dbReference type="AlphaFoldDB" id="A0A6G4WGC5"/>
<dbReference type="Pfam" id="PF03009">
    <property type="entry name" value="GDPD"/>
    <property type="match status" value="1"/>
</dbReference>
<dbReference type="GO" id="GO:0008081">
    <property type="term" value="F:phosphoric diester hydrolase activity"/>
    <property type="evidence" value="ECO:0007669"/>
    <property type="project" value="InterPro"/>
</dbReference>
<dbReference type="Proteomes" id="UP001642900">
    <property type="component" value="Unassembled WGS sequence"/>
</dbReference>
<dbReference type="CDD" id="cd08585">
    <property type="entry name" value="GDPD_like_3"/>
    <property type="match status" value="1"/>
</dbReference>
<proteinExistence type="predicted"/>
<dbReference type="InterPro" id="IPR017946">
    <property type="entry name" value="PLC-like_Pdiesterase_TIM-brl"/>
</dbReference>
<comment type="caution">
    <text evidence="2">The sequence shown here is derived from an EMBL/GenBank/DDBJ whole genome shotgun (WGS) entry which is preliminary data.</text>
</comment>
<sequence>MKNLSWLTAQPIAHRGLHDCNNLVWENTLPAFEEAAAKGYAIECDVRLTNDGVPVIFHDEGLFRLTGTDGHVWQRTAREMAALRIGGTSDHPPSLKEMLDLVHGRVPLVVELKGVPGRDAGLVERVCALLHDYGGKTAIMSFDHWLIRQFAAHARDIPTGLTAWGEADHELEAHFSMLAHGISFVSYAVDCLPNRFAGFMRERLGMPVITWTVRDEPAVERTFAHADQMTFEGFMPEAVLAA</sequence>
<dbReference type="GO" id="GO:0006629">
    <property type="term" value="P:lipid metabolic process"/>
    <property type="evidence" value="ECO:0007669"/>
    <property type="project" value="InterPro"/>
</dbReference>
<dbReference type="RefSeq" id="WP_165030750.1">
    <property type="nucleotide sequence ID" value="NZ_JAAKZF010000031.1"/>
</dbReference>
<reference evidence="2 3" key="1">
    <citation type="submission" date="2020-02" db="EMBL/GenBank/DDBJ databases">
        <title>Genome sequence of strain CCNWXJ40-4.</title>
        <authorList>
            <person name="Gao J."/>
            <person name="Sun J."/>
        </authorList>
    </citation>
    <scope>NUCLEOTIDE SEQUENCE [LARGE SCALE GENOMIC DNA]</scope>
    <source>
        <strain evidence="2 3">CCNWXJ 40-4</strain>
    </source>
</reference>
<dbReference type="PANTHER" id="PTHR46211">
    <property type="entry name" value="GLYCEROPHOSPHORYL DIESTER PHOSPHODIESTERASE"/>
    <property type="match status" value="1"/>
</dbReference>